<dbReference type="Proteomes" id="UP000094801">
    <property type="component" value="Unassembled WGS sequence"/>
</dbReference>
<keyword evidence="4" id="KW-1185">Reference proteome</keyword>
<accession>A0A1E4T0I4</accession>
<dbReference type="PANTHER" id="PTHR10840:SF0">
    <property type="entry name" value="PROGRAMMED CELL DEATH PROTEIN 5"/>
    <property type="match status" value="1"/>
</dbReference>
<evidence type="ECO:0000313" key="4">
    <source>
        <dbReference type="Proteomes" id="UP000094801"/>
    </source>
</evidence>
<dbReference type="Pfam" id="PF01984">
    <property type="entry name" value="dsDNA_bind"/>
    <property type="match status" value="1"/>
</dbReference>
<dbReference type="OrthoDB" id="10252486at2759"/>
<dbReference type="STRING" id="983967.A0A1E4T0I4"/>
<dbReference type="GO" id="GO:0005634">
    <property type="term" value="C:nucleus"/>
    <property type="evidence" value="ECO:0007669"/>
    <property type="project" value="TreeGrafter"/>
</dbReference>
<sequence length="132" mass="14457">MDDAELAAIRAARLQEMQRNSPGGSGAGSGQGSPDPVQSIMSQILTPAANERLSRVRMVKPDRVTAVENYLVRLFQTGAIKNRVGEDDIVEILDKLAKDERRSNETKIVFDRRDYAGVGGAGDDDDDDDFFD</sequence>
<dbReference type="InterPro" id="IPR036883">
    <property type="entry name" value="PDCD5-like_sf"/>
</dbReference>
<protein>
    <recommendedName>
        <fullName evidence="5">DNA-binding TFAR19-related protein</fullName>
    </recommendedName>
</protein>
<evidence type="ECO:0000256" key="2">
    <source>
        <dbReference type="SAM" id="MobiDB-lite"/>
    </source>
</evidence>
<feature type="region of interest" description="Disordered" evidence="2">
    <location>
        <begin position="1"/>
        <end position="41"/>
    </location>
</feature>
<dbReference type="GO" id="GO:0003677">
    <property type="term" value="F:DNA binding"/>
    <property type="evidence" value="ECO:0007669"/>
    <property type="project" value="InterPro"/>
</dbReference>
<dbReference type="InterPro" id="IPR002836">
    <property type="entry name" value="PDCD5-like"/>
</dbReference>
<evidence type="ECO:0000313" key="3">
    <source>
        <dbReference type="EMBL" id="ODV85222.1"/>
    </source>
</evidence>
<evidence type="ECO:0000256" key="1">
    <source>
        <dbReference type="ARBA" id="ARBA00010490"/>
    </source>
</evidence>
<dbReference type="PIRSF" id="PIRSF015730">
    <property type="entry name" value="TFAR19"/>
    <property type="match status" value="1"/>
</dbReference>
<proteinExistence type="inferred from homology"/>
<reference evidence="4" key="1">
    <citation type="submission" date="2016-04" db="EMBL/GenBank/DDBJ databases">
        <title>Comparative genomics of biotechnologically important yeasts.</title>
        <authorList>
            <consortium name="DOE Joint Genome Institute"/>
            <person name="Riley R."/>
            <person name="Haridas S."/>
            <person name="Wolfe K.H."/>
            <person name="Lopes M.R."/>
            <person name="Hittinger C.T."/>
            <person name="Goker M."/>
            <person name="Salamov A."/>
            <person name="Wisecaver J."/>
            <person name="Long T.M."/>
            <person name="Aerts A.L."/>
            <person name="Barry K."/>
            <person name="Choi C."/>
            <person name="Clum A."/>
            <person name="Coughlan A.Y."/>
            <person name="Deshpande S."/>
            <person name="Douglass A.P."/>
            <person name="Hanson S.J."/>
            <person name="Klenk H.-P."/>
            <person name="Labutti K."/>
            <person name="Lapidus A."/>
            <person name="Lindquist E."/>
            <person name="Lipzen A."/>
            <person name="Meier-Kolthoff J.P."/>
            <person name="Ohm R.A."/>
            <person name="Otillar R.P."/>
            <person name="Pangilinan J."/>
            <person name="Peng Y."/>
            <person name="Rokas A."/>
            <person name="Rosa C.A."/>
            <person name="Scheuner C."/>
            <person name="Sibirny A.A."/>
            <person name="Slot J.C."/>
            <person name="Stielow J.B."/>
            <person name="Sun H."/>
            <person name="Kurtzman C.P."/>
            <person name="Blackwell M."/>
            <person name="Grigoriev I.V."/>
            <person name="Jeffries T.W."/>
        </authorList>
    </citation>
    <scope>NUCLEOTIDE SEQUENCE [LARGE SCALE GENOMIC DNA]</scope>
    <source>
        <strain evidence="4">NRRL YB-2248</strain>
    </source>
</reference>
<gene>
    <name evidence="3" type="ORF">CANARDRAFT_199315</name>
</gene>
<dbReference type="Gene3D" id="1.10.8.140">
    <property type="entry name" value="PDCD5-like"/>
    <property type="match status" value="1"/>
</dbReference>
<dbReference type="PANTHER" id="PTHR10840">
    <property type="entry name" value="PROGRAMMED CELL DEATH PROTEIN 5"/>
    <property type="match status" value="1"/>
</dbReference>
<dbReference type="AlphaFoldDB" id="A0A1E4T0I4"/>
<organism evidence="3 4">
    <name type="scientific">[Candida] arabinofermentans NRRL YB-2248</name>
    <dbReference type="NCBI Taxonomy" id="983967"/>
    <lineage>
        <taxon>Eukaryota</taxon>
        <taxon>Fungi</taxon>
        <taxon>Dikarya</taxon>
        <taxon>Ascomycota</taxon>
        <taxon>Saccharomycotina</taxon>
        <taxon>Pichiomycetes</taxon>
        <taxon>Pichiales</taxon>
        <taxon>Pichiaceae</taxon>
        <taxon>Ogataea</taxon>
        <taxon>Ogataea/Candida clade</taxon>
    </lineage>
</organism>
<name>A0A1E4T0I4_9ASCO</name>
<evidence type="ECO:0008006" key="5">
    <source>
        <dbReference type="Google" id="ProtNLM"/>
    </source>
</evidence>
<dbReference type="EMBL" id="KV453853">
    <property type="protein sequence ID" value="ODV85222.1"/>
    <property type="molecule type" value="Genomic_DNA"/>
</dbReference>
<comment type="similarity">
    <text evidence="1">Belongs to the PDCD5 family.</text>
</comment>
<dbReference type="SUPFAM" id="SSF46950">
    <property type="entry name" value="Double-stranded DNA-binding domain"/>
    <property type="match status" value="1"/>
</dbReference>
<dbReference type="GO" id="GO:0005829">
    <property type="term" value="C:cytosol"/>
    <property type="evidence" value="ECO:0007669"/>
    <property type="project" value="TreeGrafter"/>
</dbReference>